<comment type="caution">
    <text evidence="2">The sequence shown here is derived from an EMBL/GenBank/DDBJ whole genome shotgun (WGS) entry which is preliminary data.</text>
</comment>
<gene>
    <name evidence="2" type="ORF">PCOR1329_LOCUS67599</name>
</gene>
<dbReference type="EMBL" id="CAUYUJ010018769">
    <property type="protein sequence ID" value="CAK0886189.1"/>
    <property type="molecule type" value="Genomic_DNA"/>
</dbReference>
<feature type="region of interest" description="Disordered" evidence="1">
    <location>
        <begin position="88"/>
        <end position="111"/>
    </location>
</feature>
<feature type="region of interest" description="Disordered" evidence="1">
    <location>
        <begin position="1"/>
        <end position="27"/>
    </location>
</feature>
<evidence type="ECO:0000313" key="2">
    <source>
        <dbReference type="EMBL" id="CAK0886189.1"/>
    </source>
</evidence>
<reference evidence="2" key="1">
    <citation type="submission" date="2023-10" db="EMBL/GenBank/DDBJ databases">
        <authorList>
            <person name="Chen Y."/>
            <person name="Shah S."/>
            <person name="Dougan E. K."/>
            <person name="Thang M."/>
            <person name="Chan C."/>
        </authorList>
    </citation>
    <scope>NUCLEOTIDE SEQUENCE [LARGE SCALE GENOMIC DNA]</scope>
</reference>
<dbReference type="Proteomes" id="UP001189429">
    <property type="component" value="Unassembled WGS sequence"/>
</dbReference>
<sequence>MCWHAQPVSHPKPFSDGLGARRGPPGAETDEQFSLVFSSLPIFGLPPLPRHFRLLPFPLPLFGHLRASGERQGCANVFWKIRARGSGARAPRRRGGGVGLRLDGARQPRRG</sequence>
<evidence type="ECO:0000256" key="1">
    <source>
        <dbReference type="SAM" id="MobiDB-lite"/>
    </source>
</evidence>
<proteinExistence type="predicted"/>
<feature type="non-terminal residue" evidence="2">
    <location>
        <position position="111"/>
    </location>
</feature>
<accession>A0ABN9WM95</accession>
<name>A0ABN9WM95_9DINO</name>
<organism evidence="2 3">
    <name type="scientific">Prorocentrum cordatum</name>
    <dbReference type="NCBI Taxonomy" id="2364126"/>
    <lineage>
        <taxon>Eukaryota</taxon>
        <taxon>Sar</taxon>
        <taxon>Alveolata</taxon>
        <taxon>Dinophyceae</taxon>
        <taxon>Prorocentrales</taxon>
        <taxon>Prorocentraceae</taxon>
        <taxon>Prorocentrum</taxon>
    </lineage>
</organism>
<keyword evidence="3" id="KW-1185">Reference proteome</keyword>
<evidence type="ECO:0000313" key="3">
    <source>
        <dbReference type="Proteomes" id="UP001189429"/>
    </source>
</evidence>
<protein>
    <submittedName>
        <fullName evidence="2">Uncharacterized protein</fullName>
    </submittedName>
</protein>